<evidence type="ECO:0000313" key="2">
    <source>
        <dbReference type="Proteomes" id="UP001289374"/>
    </source>
</evidence>
<reference evidence="1" key="1">
    <citation type="submission" date="2020-06" db="EMBL/GenBank/DDBJ databases">
        <authorList>
            <person name="Li T."/>
            <person name="Hu X."/>
            <person name="Zhang T."/>
            <person name="Song X."/>
            <person name="Zhang H."/>
            <person name="Dai N."/>
            <person name="Sheng W."/>
            <person name="Hou X."/>
            <person name="Wei L."/>
        </authorList>
    </citation>
    <scope>NUCLEOTIDE SEQUENCE</scope>
    <source>
        <strain evidence="1">K16</strain>
        <tissue evidence="1">Leaf</tissue>
    </source>
</reference>
<keyword evidence="2" id="KW-1185">Reference proteome</keyword>
<sequence>MQCFWKVVFQWISEGYDFVKNDFDLCVYKKDLGEASYILKIRIFRNRSKRILGMTQNSYVEKVLKKFKMEHSKRGFLLMRHGVKLSKKQSPKTDEELERMLVTYASVVGSIQAIAQDKKSRSHHRSKHILRRYHLLREMVGRAHRQTDKSKGLGCALVGGHETNPVDWSETFQVKDLEIGH</sequence>
<organism evidence="1 2">
    <name type="scientific">Sesamum angolense</name>
    <dbReference type="NCBI Taxonomy" id="2727404"/>
    <lineage>
        <taxon>Eukaryota</taxon>
        <taxon>Viridiplantae</taxon>
        <taxon>Streptophyta</taxon>
        <taxon>Embryophyta</taxon>
        <taxon>Tracheophyta</taxon>
        <taxon>Spermatophyta</taxon>
        <taxon>Magnoliopsida</taxon>
        <taxon>eudicotyledons</taxon>
        <taxon>Gunneridae</taxon>
        <taxon>Pentapetalae</taxon>
        <taxon>asterids</taxon>
        <taxon>lamiids</taxon>
        <taxon>Lamiales</taxon>
        <taxon>Pedaliaceae</taxon>
        <taxon>Sesamum</taxon>
    </lineage>
</organism>
<comment type="caution">
    <text evidence="1">The sequence shown here is derived from an EMBL/GenBank/DDBJ whole genome shotgun (WGS) entry which is preliminary data.</text>
</comment>
<evidence type="ECO:0000313" key="1">
    <source>
        <dbReference type="EMBL" id="KAK4389866.1"/>
    </source>
</evidence>
<accession>A0AAE1WB21</accession>
<dbReference type="EMBL" id="JACGWL010000013">
    <property type="protein sequence ID" value="KAK4389866.1"/>
    <property type="molecule type" value="Genomic_DNA"/>
</dbReference>
<dbReference type="AlphaFoldDB" id="A0AAE1WB21"/>
<gene>
    <name evidence="1" type="ORF">Sango_2323600</name>
</gene>
<proteinExistence type="predicted"/>
<protein>
    <recommendedName>
        <fullName evidence="3">Reverse transcriptase Ty1/copia-type domain-containing protein</fullName>
    </recommendedName>
</protein>
<reference evidence="1" key="2">
    <citation type="journal article" date="2024" name="Plant">
        <title>Genomic evolution and insights into agronomic trait innovations of Sesamum species.</title>
        <authorList>
            <person name="Miao H."/>
            <person name="Wang L."/>
            <person name="Qu L."/>
            <person name="Liu H."/>
            <person name="Sun Y."/>
            <person name="Le M."/>
            <person name="Wang Q."/>
            <person name="Wei S."/>
            <person name="Zheng Y."/>
            <person name="Lin W."/>
            <person name="Duan Y."/>
            <person name="Cao H."/>
            <person name="Xiong S."/>
            <person name="Wang X."/>
            <person name="Wei L."/>
            <person name="Li C."/>
            <person name="Ma Q."/>
            <person name="Ju M."/>
            <person name="Zhao R."/>
            <person name="Li G."/>
            <person name="Mu C."/>
            <person name="Tian Q."/>
            <person name="Mei H."/>
            <person name="Zhang T."/>
            <person name="Gao T."/>
            <person name="Zhang H."/>
        </authorList>
    </citation>
    <scope>NUCLEOTIDE SEQUENCE</scope>
    <source>
        <strain evidence="1">K16</strain>
    </source>
</reference>
<name>A0AAE1WB21_9LAMI</name>
<dbReference type="Proteomes" id="UP001289374">
    <property type="component" value="Unassembled WGS sequence"/>
</dbReference>
<evidence type="ECO:0008006" key="3">
    <source>
        <dbReference type="Google" id="ProtNLM"/>
    </source>
</evidence>